<feature type="region of interest" description="Disordered" evidence="4">
    <location>
        <begin position="381"/>
        <end position="401"/>
    </location>
</feature>
<evidence type="ECO:0000256" key="1">
    <source>
        <dbReference type="ARBA" id="ARBA00010417"/>
    </source>
</evidence>
<dbReference type="Gene3D" id="1.25.40.10">
    <property type="entry name" value="Tetratricopeptide repeat domain"/>
    <property type="match status" value="1"/>
</dbReference>
<evidence type="ECO:0000313" key="7">
    <source>
        <dbReference type="Proteomes" id="UP001219933"/>
    </source>
</evidence>
<dbReference type="InterPro" id="IPR036390">
    <property type="entry name" value="WH_DNA-bd_sf"/>
</dbReference>
<protein>
    <recommendedName>
        <fullName evidence="2">COP9 signalosome complex subunit 4</fullName>
    </recommendedName>
</protein>
<keyword evidence="7" id="KW-1185">Reference proteome</keyword>
<dbReference type="GO" id="GO:0005829">
    <property type="term" value="C:cytosol"/>
    <property type="evidence" value="ECO:0007669"/>
    <property type="project" value="TreeGrafter"/>
</dbReference>
<gene>
    <name evidence="6" type="ORF">MCUN1_001005</name>
</gene>
<evidence type="ECO:0000313" key="6">
    <source>
        <dbReference type="EMBL" id="WFD34168.1"/>
    </source>
</evidence>
<proteinExistence type="inferred from homology"/>
<organism evidence="6 7">
    <name type="scientific">Malassezia cuniculi</name>
    <dbReference type="NCBI Taxonomy" id="948313"/>
    <lineage>
        <taxon>Eukaryota</taxon>
        <taxon>Fungi</taxon>
        <taxon>Dikarya</taxon>
        <taxon>Basidiomycota</taxon>
        <taxon>Ustilaginomycotina</taxon>
        <taxon>Malasseziomycetes</taxon>
        <taxon>Malasseziales</taxon>
        <taxon>Malasseziaceae</taxon>
        <taxon>Malassezia</taxon>
    </lineage>
</organism>
<dbReference type="AlphaFoldDB" id="A0AAF0J5F8"/>
<dbReference type="SUPFAM" id="SSF46785">
    <property type="entry name" value="Winged helix' DNA-binding domain"/>
    <property type="match status" value="1"/>
</dbReference>
<evidence type="ECO:0000256" key="2">
    <source>
        <dbReference type="ARBA" id="ARBA00014881"/>
    </source>
</evidence>
<dbReference type="InterPro" id="IPR011990">
    <property type="entry name" value="TPR-like_helical_dom_sf"/>
</dbReference>
<keyword evidence="3" id="KW-0736">Signalosome</keyword>
<dbReference type="InterPro" id="IPR000717">
    <property type="entry name" value="PCI_dom"/>
</dbReference>
<evidence type="ECO:0000256" key="3">
    <source>
        <dbReference type="ARBA" id="ARBA00022790"/>
    </source>
</evidence>
<evidence type="ECO:0000259" key="5">
    <source>
        <dbReference type="SMART" id="SM00088"/>
    </source>
</evidence>
<comment type="similarity">
    <text evidence="1">Belongs to the CSN4 family.</text>
</comment>
<dbReference type="Gene3D" id="1.10.10.10">
    <property type="entry name" value="Winged helix-like DNA-binding domain superfamily/Winged helix DNA-binding domain"/>
    <property type="match status" value="1"/>
</dbReference>
<dbReference type="InterPro" id="IPR036388">
    <property type="entry name" value="WH-like_DNA-bd_sf"/>
</dbReference>
<dbReference type="EMBL" id="CP119878">
    <property type="protein sequence ID" value="WFD34168.1"/>
    <property type="molecule type" value="Genomic_DNA"/>
</dbReference>
<dbReference type="InterPro" id="IPR040134">
    <property type="entry name" value="PSMD12/CSN4"/>
</dbReference>
<feature type="domain" description="PCI" evidence="5">
    <location>
        <begin position="307"/>
        <end position="398"/>
    </location>
</feature>
<dbReference type="SUPFAM" id="SSF48452">
    <property type="entry name" value="TPR-like"/>
    <property type="match status" value="1"/>
</dbReference>
<dbReference type="SMART" id="SM00088">
    <property type="entry name" value="PINT"/>
    <property type="match status" value="1"/>
</dbReference>
<reference evidence="6" key="1">
    <citation type="submission" date="2023-03" db="EMBL/GenBank/DDBJ databases">
        <title>Mating type loci evolution in Malassezia.</title>
        <authorList>
            <person name="Coelho M.A."/>
        </authorList>
    </citation>
    <scope>NUCLEOTIDE SEQUENCE</scope>
    <source>
        <strain evidence="6">CBS 11721</strain>
    </source>
</reference>
<dbReference type="Proteomes" id="UP001219933">
    <property type="component" value="Chromosome 2"/>
</dbReference>
<evidence type="ECO:0000256" key="4">
    <source>
        <dbReference type="SAM" id="MobiDB-lite"/>
    </source>
</evidence>
<sequence length="440" mass="47399">MDVDERLNTAANEPSLDARAAVYEEALRAALACDGDVTDTLIAIIEHATHHPANSRGVGLVVARRTLNEFIQLITTAHAQQHGYLADTSCFRAMLERALEVTAAVSGLVDEVVSLRLTLASALAELGDKRGAADVYADVINNAPRRSDTDVWWMRLHIQLIELLLSIGDPAAADTFLKRALVLVHSVDDKQVAFDFRRVQASVYDAQHRYCDAAVIYYEQSVEAQDAQLLSAAVNSALVAPVSAQRTLLLEQLARDSRAASLPQAPVLTLAANGRMLRAADRALLETHLAPHQRHVVLGTDMFRSSELLRVVDVAVAEHNISAASRVYSVVKISRLADLTGFSPADIEAQVGRMITRGALPPGTLIDQVAGSVSYGEPVHPVAAAESQEETEATTQEEPFDPDASLYAGWCARIASCTQTLEQAHERLHAAGWLASGAAV</sequence>
<dbReference type="PANTHER" id="PTHR10855">
    <property type="entry name" value="26S PROTEASOME NON-ATPASE REGULATORY SUBUNIT 12/COP9 SIGNALOSOME COMPLEX SUBUNIT 4"/>
    <property type="match status" value="1"/>
</dbReference>
<accession>A0AAF0J5F8</accession>
<dbReference type="GO" id="GO:0008180">
    <property type="term" value="C:COP9 signalosome"/>
    <property type="evidence" value="ECO:0007669"/>
    <property type="project" value="UniProtKB-KW"/>
</dbReference>
<name>A0AAF0J5F8_9BASI</name>
<dbReference type="PANTHER" id="PTHR10855:SF2">
    <property type="entry name" value="COP9 SIGNALOSOME COMPLEX SUBUNIT 4"/>
    <property type="match status" value="1"/>
</dbReference>
<dbReference type="Pfam" id="PF01399">
    <property type="entry name" value="PCI"/>
    <property type="match status" value="1"/>
</dbReference>